<evidence type="ECO:0000256" key="10">
    <source>
        <dbReference type="ARBA" id="ARBA00023012"/>
    </source>
</evidence>
<dbReference type="InterPro" id="IPR004358">
    <property type="entry name" value="Sig_transdc_His_kin-like_C"/>
</dbReference>
<evidence type="ECO:0000256" key="6">
    <source>
        <dbReference type="ARBA" id="ARBA00022679"/>
    </source>
</evidence>
<dbReference type="GO" id="GO:0004721">
    <property type="term" value="F:phosphoprotein phosphatase activity"/>
    <property type="evidence" value="ECO:0007669"/>
    <property type="project" value="TreeGrafter"/>
</dbReference>
<dbReference type="FunFam" id="3.30.565.10:FF:000006">
    <property type="entry name" value="Sensor histidine kinase WalK"/>
    <property type="match status" value="1"/>
</dbReference>
<keyword evidence="8 14" id="KW-0418">Kinase</keyword>
<dbReference type="Gene3D" id="3.30.565.10">
    <property type="entry name" value="Histidine kinase-like ATPase, C-terminal domain"/>
    <property type="match status" value="1"/>
</dbReference>
<keyword evidence="12" id="KW-0812">Transmembrane</keyword>
<comment type="catalytic activity">
    <reaction evidence="1">
        <text>ATP + protein L-histidine = ADP + protein N-phospho-L-histidine.</text>
        <dbReference type="EC" id="2.7.13.3"/>
    </reaction>
</comment>
<accession>A0A506U263</accession>
<evidence type="ECO:0000256" key="1">
    <source>
        <dbReference type="ARBA" id="ARBA00000085"/>
    </source>
</evidence>
<dbReference type="InterPro" id="IPR035965">
    <property type="entry name" value="PAS-like_dom_sf"/>
</dbReference>
<gene>
    <name evidence="14" type="ORF">FJU11_16940</name>
</gene>
<dbReference type="RefSeq" id="WP_141168262.1">
    <property type="nucleotide sequence ID" value="NZ_VHLH01000041.1"/>
</dbReference>
<keyword evidence="4" id="KW-1003">Cell membrane</keyword>
<dbReference type="Pfam" id="PF08448">
    <property type="entry name" value="PAS_4"/>
    <property type="match status" value="1"/>
</dbReference>
<dbReference type="SUPFAM" id="SSF47384">
    <property type="entry name" value="Homodimeric domain of signal transducing histidine kinase"/>
    <property type="match status" value="1"/>
</dbReference>
<reference evidence="14 15" key="1">
    <citation type="submission" date="2019-06" db="EMBL/GenBank/DDBJ databases">
        <authorList>
            <person name="Li M."/>
        </authorList>
    </citation>
    <scope>NUCLEOTIDE SEQUENCE [LARGE SCALE GENOMIC DNA]</scope>
    <source>
        <strain evidence="14 15">BGMRC6574</strain>
    </source>
</reference>
<evidence type="ECO:0000256" key="5">
    <source>
        <dbReference type="ARBA" id="ARBA00022553"/>
    </source>
</evidence>
<keyword evidence="9" id="KW-0067">ATP-binding</keyword>
<evidence type="ECO:0000256" key="9">
    <source>
        <dbReference type="ARBA" id="ARBA00022840"/>
    </source>
</evidence>
<dbReference type="EC" id="2.7.13.3" evidence="3"/>
<comment type="subcellular location">
    <subcellularLocation>
        <location evidence="2">Cell membrane</location>
    </subcellularLocation>
</comment>
<dbReference type="GO" id="GO:0016036">
    <property type="term" value="P:cellular response to phosphate starvation"/>
    <property type="evidence" value="ECO:0007669"/>
    <property type="project" value="TreeGrafter"/>
</dbReference>
<keyword evidence="6" id="KW-0808">Transferase</keyword>
<proteinExistence type="predicted"/>
<dbReference type="AlphaFoldDB" id="A0A506U263"/>
<dbReference type="Pfam" id="PF00512">
    <property type="entry name" value="HisKA"/>
    <property type="match status" value="1"/>
</dbReference>
<dbReference type="InterPro" id="IPR036097">
    <property type="entry name" value="HisK_dim/P_sf"/>
</dbReference>
<dbReference type="PANTHER" id="PTHR45453:SF1">
    <property type="entry name" value="PHOSPHATE REGULON SENSOR PROTEIN PHOR"/>
    <property type="match status" value="1"/>
</dbReference>
<dbReference type="GO" id="GO:0005524">
    <property type="term" value="F:ATP binding"/>
    <property type="evidence" value="ECO:0007669"/>
    <property type="project" value="UniProtKB-KW"/>
</dbReference>
<dbReference type="FunFam" id="1.10.287.130:FF:000008">
    <property type="entry name" value="Two-component sensor histidine kinase"/>
    <property type="match status" value="1"/>
</dbReference>
<feature type="transmembrane region" description="Helical" evidence="12">
    <location>
        <begin position="26"/>
        <end position="42"/>
    </location>
</feature>
<dbReference type="InterPro" id="IPR005467">
    <property type="entry name" value="His_kinase_dom"/>
</dbReference>
<evidence type="ECO:0000256" key="8">
    <source>
        <dbReference type="ARBA" id="ARBA00022777"/>
    </source>
</evidence>
<dbReference type="CDD" id="cd00082">
    <property type="entry name" value="HisKA"/>
    <property type="match status" value="1"/>
</dbReference>
<dbReference type="InterPro" id="IPR013656">
    <property type="entry name" value="PAS_4"/>
</dbReference>
<keyword evidence="15" id="KW-1185">Reference proteome</keyword>
<protein>
    <recommendedName>
        <fullName evidence="3">histidine kinase</fullName>
        <ecNumber evidence="3">2.7.13.3</ecNumber>
    </recommendedName>
</protein>
<dbReference type="Gene3D" id="3.30.450.20">
    <property type="entry name" value="PAS domain"/>
    <property type="match status" value="1"/>
</dbReference>
<evidence type="ECO:0000313" key="14">
    <source>
        <dbReference type="EMBL" id="TPW25957.1"/>
    </source>
</evidence>
<feature type="domain" description="Histidine kinase" evidence="13">
    <location>
        <begin position="206"/>
        <end position="430"/>
    </location>
</feature>
<dbReference type="SMART" id="SM00387">
    <property type="entry name" value="HATPase_c"/>
    <property type="match status" value="1"/>
</dbReference>
<comment type="caution">
    <text evidence="14">The sequence shown here is derived from an EMBL/GenBank/DDBJ whole genome shotgun (WGS) entry which is preliminary data.</text>
</comment>
<name>A0A506U263_9HYPH</name>
<dbReference type="PROSITE" id="PS50109">
    <property type="entry name" value="HIS_KIN"/>
    <property type="match status" value="1"/>
</dbReference>
<dbReference type="InterPro" id="IPR036890">
    <property type="entry name" value="HATPase_C_sf"/>
</dbReference>
<dbReference type="GO" id="GO:0005886">
    <property type="term" value="C:plasma membrane"/>
    <property type="evidence" value="ECO:0007669"/>
    <property type="project" value="UniProtKB-SubCell"/>
</dbReference>
<organism evidence="14 15">
    <name type="scientific">Pararhizobium mangrovi</name>
    <dbReference type="NCBI Taxonomy" id="2590452"/>
    <lineage>
        <taxon>Bacteria</taxon>
        <taxon>Pseudomonadati</taxon>
        <taxon>Pseudomonadota</taxon>
        <taxon>Alphaproteobacteria</taxon>
        <taxon>Hyphomicrobiales</taxon>
        <taxon>Rhizobiaceae</taxon>
        <taxon>Rhizobium/Agrobacterium group</taxon>
        <taxon>Pararhizobium</taxon>
    </lineage>
</organism>
<evidence type="ECO:0000259" key="13">
    <source>
        <dbReference type="PROSITE" id="PS50109"/>
    </source>
</evidence>
<dbReference type="SUPFAM" id="SSF55785">
    <property type="entry name" value="PYP-like sensor domain (PAS domain)"/>
    <property type="match status" value="1"/>
</dbReference>
<sequence length="430" mass="47221">MSSDDPEDKWWRGPWAEGASWRLRRARYPLFVAFVLTLVLGLRAGMPFVAFGGFVLVLLAALVPARSRVERLAARHRNRGGADEVAAAQRAVLAAIAEPAFLLDDTCAVVEANAAASALFGPVARGAHLSARIRSPGVLDMVREAVAERRTGTIEHSDRVPSERWYQVHIAPLDEAAEDAGRFLLTFQDITEARRMDRMRSDFVANASHELRTPLASMTGFIETLQGPAKEDTAARERFLAIMLEQAERMGRLVEDLMSLSRLELRAHVAPSDRIALVGLIEHVCDALRPQAEELGVALAFTPASEEAVVLGDRDELIQVFQNLVENACKYGQSGERVEVSIAGPADGSDTPEGMVDVAVRDYGPGIPAEHVPRLTERFYRVDVETSRAKKGTGLGLAIVKHILTRHRARLIVRSRLGEGSVFLVRFKRA</sequence>
<dbReference type="EMBL" id="VHLH01000041">
    <property type="protein sequence ID" value="TPW25957.1"/>
    <property type="molecule type" value="Genomic_DNA"/>
</dbReference>
<dbReference type="SMART" id="SM00388">
    <property type="entry name" value="HisKA"/>
    <property type="match status" value="1"/>
</dbReference>
<dbReference type="CDD" id="cd00075">
    <property type="entry name" value="HATPase"/>
    <property type="match status" value="1"/>
</dbReference>
<evidence type="ECO:0000256" key="3">
    <source>
        <dbReference type="ARBA" id="ARBA00012438"/>
    </source>
</evidence>
<dbReference type="OrthoDB" id="9813151at2"/>
<evidence type="ECO:0000313" key="15">
    <source>
        <dbReference type="Proteomes" id="UP000320314"/>
    </source>
</evidence>
<dbReference type="PRINTS" id="PR00344">
    <property type="entry name" value="BCTRLSENSOR"/>
</dbReference>
<evidence type="ECO:0000256" key="12">
    <source>
        <dbReference type="SAM" id="Phobius"/>
    </source>
</evidence>
<dbReference type="GO" id="GO:0000155">
    <property type="term" value="F:phosphorelay sensor kinase activity"/>
    <property type="evidence" value="ECO:0007669"/>
    <property type="project" value="InterPro"/>
</dbReference>
<keyword evidence="11 12" id="KW-0472">Membrane</keyword>
<evidence type="ECO:0000256" key="4">
    <source>
        <dbReference type="ARBA" id="ARBA00022475"/>
    </source>
</evidence>
<dbReference type="PANTHER" id="PTHR45453">
    <property type="entry name" value="PHOSPHATE REGULON SENSOR PROTEIN PHOR"/>
    <property type="match status" value="1"/>
</dbReference>
<keyword evidence="7" id="KW-0547">Nucleotide-binding</keyword>
<dbReference type="InterPro" id="IPR050351">
    <property type="entry name" value="BphY/WalK/GraS-like"/>
</dbReference>
<dbReference type="Proteomes" id="UP000320314">
    <property type="component" value="Unassembled WGS sequence"/>
</dbReference>
<evidence type="ECO:0000256" key="11">
    <source>
        <dbReference type="ARBA" id="ARBA00023136"/>
    </source>
</evidence>
<evidence type="ECO:0000256" key="7">
    <source>
        <dbReference type="ARBA" id="ARBA00022741"/>
    </source>
</evidence>
<dbReference type="SUPFAM" id="SSF55874">
    <property type="entry name" value="ATPase domain of HSP90 chaperone/DNA topoisomerase II/histidine kinase"/>
    <property type="match status" value="1"/>
</dbReference>
<evidence type="ECO:0000256" key="2">
    <source>
        <dbReference type="ARBA" id="ARBA00004236"/>
    </source>
</evidence>
<keyword evidence="12" id="KW-1133">Transmembrane helix</keyword>
<keyword evidence="5" id="KW-0597">Phosphoprotein</keyword>
<dbReference type="InterPro" id="IPR003661">
    <property type="entry name" value="HisK_dim/P_dom"/>
</dbReference>
<dbReference type="Pfam" id="PF02518">
    <property type="entry name" value="HATPase_c"/>
    <property type="match status" value="1"/>
</dbReference>
<dbReference type="InterPro" id="IPR003594">
    <property type="entry name" value="HATPase_dom"/>
</dbReference>
<dbReference type="Gene3D" id="1.10.287.130">
    <property type="match status" value="1"/>
</dbReference>
<keyword evidence="10" id="KW-0902">Two-component regulatory system</keyword>